<sequence length="113" mass="12554">MQRLCNVTSLPAYAGEDVSAAFKKLKQRENRVTSRAGRKQLASSIQQSDIALRTVSLALSEVAVFIGLRDAACGKSVSNETDRCRRRAWSCRALRALQRHAAMRVHLASLKRI</sequence>
<dbReference type="EMBL" id="JANPWB010000003">
    <property type="protein sequence ID" value="KAJ1199253.1"/>
    <property type="molecule type" value="Genomic_DNA"/>
</dbReference>
<dbReference type="Proteomes" id="UP001066276">
    <property type="component" value="Chromosome 2_1"/>
</dbReference>
<protein>
    <submittedName>
        <fullName evidence="1">Uncharacterized protein</fullName>
    </submittedName>
</protein>
<proteinExistence type="predicted"/>
<dbReference type="AlphaFoldDB" id="A0AAV7VG78"/>
<keyword evidence="2" id="KW-1185">Reference proteome</keyword>
<gene>
    <name evidence="1" type="ORF">NDU88_003091</name>
</gene>
<evidence type="ECO:0000313" key="1">
    <source>
        <dbReference type="EMBL" id="KAJ1199253.1"/>
    </source>
</evidence>
<evidence type="ECO:0000313" key="2">
    <source>
        <dbReference type="Proteomes" id="UP001066276"/>
    </source>
</evidence>
<comment type="caution">
    <text evidence="1">The sequence shown here is derived from an EMBL/GenBank/DDBJ whole genome shotgun (WGS) entry which is preliminary data.</text>
</comment>
<accession>A0AAV7VG78</accession>
<reference evidence="1" key="1">
    <citation type="journal article" date="2022" name="bioRxiv">
        <title>Sequencing and chromosome-scale assembly of the giantPleurodeles waltlgenome.</title>
        <authorList>
            <person name="Brown T."/>
            <person name="Elewa A."/>
            <person name="Iarovenko S."/>
            <person name="Subramanian E."/>
            <person name="Araus A.J."/>
            <person name="Petzold A."/>
            <person name="Susuki M."/>
            <person name="Suzuki K.-i.T."/>
            <person name="Hayashi T."/>
            <person name="Toyoda A."/>
            <person name="Oliveira C."/>
            <person name="Osipova E."/>
            <person name="Leigh N.D."/>
            <person name="Simon A."/>
            <person name="Yun M.H."/>
        </authorList>
    </citation>
    <scope>NUCLEOTIDE SEQUENCE</scope>
    <source>
        <strain evidence="1">20211129_DDA</strain>
        <tissue evidence="1">Liver</tissue>
    </source>
</reference>
<organism evidence="1 2">
    <name type="scientific">Pleurodeles waltl</name>
    <name type="common">Iberian ribbed newt</name>
    <dbReference type="NCBI Taxonomy" id="8319"/>
    <lineage>
        <taxon>Eukaryota</taxon>
        <taxon>Metazoa</taxon>
        <taxon>Chordata</taxon>
        <taxon>Craniata</taxon>
        <taxon>Vertebrata</taxon>
        <taxon>Euteleostomi</taxon>
        <taxon>Amphibia</taxon>
        <taxon>Batrachia</taxon>
        <taxon>Caudata</taxon>
        <taxon>Salamandroidea</taxon>
        <taxon>Salamandridae</taxon>
        <taxon>Pleurodelinae</taxon>
        <taxon>Pleurodeles</taxon>
    </lineage>
</organism>
<name>A0AAV7VG78_PLEWA</name>